<keyword evidence="8" id="KW-1185">Reference proteome</keyword>
<dbReference type="Pfam" id="PF06732">
    <property type="entry name" value="Pescadillo_N"/>
    <property type="match status" value="1"/>
</dbReference>
<keyword evidence="3 4" id="KW-0539">Nucleus</keyword>
<name>A0A286UQY1_9AGAM</name>
<keyword evidence="2 4" id="KW-0698">rRNA processing</keyword>
<feature type="region of interest" description="Disordered" evidence="5">
    <location>
        <begin position="542"/>
        <end position="610"/>
    </location>
</feature>
<dbReference type="OrthoDB" id="10264910at2759"/>
<evidence type="ECO:0000256" key="5">
    <source>
        <dbReference type="SAM" id="MobiDB-lite"/>
    </source>
</evidence>
<dbReference type="EMBL" id="NBII01000002">
    <property type="protein sequence ID" value="PAV21977.1"/>
    <property type="molecule type" value="Genomic_DNA"/>
</dbReference>
<dbReference type="SUPFAM" id="SSF52113">
    <property type="entry name" value="BRCT domain"/>
    <property type="match status" value="1"/>
</dbReference>
<dbReference type="InterPro" id="IPR036420">
    <property type="entry name" value="BRCT_dom_sf"/>
</dbReference>
<dbReference type="SMART" id="SM00292">
    <property type="entry name" value="BRCT"/>
    <property type="match status" value="1"/>
</dbReference>
<dbReference type="GO" id="GO:0003723">
    <property type="term" value="F:RNA binding"/>
    <property type="evidence" value="ECO:0007669"/>
    <property type="project" value="TreeGrafter"/>
</dbReference>
<dbReference type="InterPro" id="IPR010613">
    <property type="entry name" value="PES"/>
</dbReference>
<reference evidence="7 8" key="1">
    <citation type="journal article" date="2017" name="Mol. Ecol.">
        <title>Comparative and population genomic landscape of Phellinus noxius: A hypervariable fungus causing root rot in trees.</title>
        <authorList>
            <person name="Chung C.L."/>
            <person name="Lee T.J."/>
            <person name="Akiba M."/>
            <person name="Lee H.H."/>
            <person name="Kuo T.H."/>
            <person name="Liu D."/>
            <person name="Ke H.M."/>
            <person name="Yokoi T."/>
            <person name="Roa M.B."/>
            <person name="Lu M.J."/>
            <person name="Chang Y.Y."/>
            <person name="Ann P.J."/>
            <person name="Tsai J.N."/>
            <person name="Chen C.Y."/>
            <person name="Tzean S.S."/>
            <person name="Ota Y."/>
            <person name="Hattori T."/>
            <person name="Sahashi N."/>
            <person name="Liou R.F."/>
            <person name="Kikuchi T."/>
            <person name="Tsai I.J."/>
        </authorList>
    </citation>
    <scope>NUCLEOTIDE SEQUENCE [LARGE SCALE GENOMIC DNA]</scope>
    <source>
        <strain evidence="7 8">FFPRI411160</strain>
    </source>
</reference>
<dbReference type="InterPro" id="IPR001357">
    <property type="entry name" value="BRCT_dom"/>
</dbReference>
<evidence type="ECO:0000256" key="4">
    <source>
        <dbReference type="HAMAP-Rule" id="MF_03028"/>
    </source>
</evidence>
<accession>A0A286UQY1</accession>
<dbReference type="GO" id="GO:0000466">
    <property type="term" value="P:maturation of 5.8S rRNA from tricistronic rRNA transcript (SSU-rRNA, 5.8S rRNA, LSU-rRNA)"/>
    <property type="evidence" value="ECO:0007669"/>
    <property type="project" value="UniProtKB-UniRule"/>
</dbReference>
<dbReference type="GO" id="GO:0000463">
    <property type="term" value="P:maturation of LSU-rRNA from tricistronic rRNA transcript (SSU-rRNA, 5.8S rRNA, LSU-rRNA)"/>
    <property type="evidence" value="ECO:0007669"/>
    <property type="project" value="UniProtKB-UniRule"/>
</dbReference>
<evidence type="ECO:0000256" key="1">
    <source>
        <dbReference type="ARBA" id="ARBA00022517"/>
    </source>
</evidence>
<dbReference type="GO" id="GO:0030687">
    <property type="term" value="C:preribosome, large subunit precursor"/>
    <property type="evidence" value="ECO:0007669"/>
    <property type="project" value="UniProtKB-UniRule"/>
</dbReference>
<keyword evidence="1 4" id="KW-0690">Ribosome biogenesis</keyword>
<dbReference type="FunCoup" id="A0A286UQY1">
    <property type="interactions" value="746"/>
</dbReference>
<feature type="domain" description="BRCT" evidence="6">
    <location>
        <begin position="357"/>
        <end position="452"/>
    </location>
</feature>
<dbReference type="Proteomes" id="UP000217199">
    <property type="component" value="Unassembled WGS sequence"/>
</dbReference>
<evidence type="ECO:0000313" key="8">
    <source>
        <dbReference type="Proteomes" id="UP000217199"/>
    </source>
</evidence>
<dbReference type="CDD" id="cd17709">
    <property type="entry name" value="BRCT_pescadillo_like"/>
    <property type="match status" value="1"/>
</dbReference>
<feature type="region of interest" description="Disordered" evidence="5">
    <location>
        <begin position="319"/>
        <end position="342"/>
    </location>
</feature>
<dbReference type="STRING" id="2282107.A0A286UQY1"/>
<dbReference type="GO" id="GO:0070545">
    <property type="term" value="C:PeBoW complex"/>
    <property type="evidence" value="ECO:0007669"/>
    <property type="project" value="TreeGrafter"/>
</dbReference>
<dbReference type="InParanoid" id="A0A286UQY1"/>
<feature type="compositionally biased region" description="Basic and acidic residues" evidence="5">
    <location>
        <begin position="573"/>
        <end position="596"/>
    </location>
</feature>
<evidence type="ECO:0000259" key="6">
    <source>
        <dbReference type="PROSITE" id="PS50172"/>
    </source>
</evidence>
<organism evidence="7 8">
    <name type="scientific">Pyrrhoderma noxium</name>
    <dbReference type="NCBI Taxonomy" id="2282107"/>
    <lineage>
        <taxon>Eukaryota</taxon>
        <taxon>Fungi</taxon>
        <taxon>Dikarya</taxon>
        <taxon>Basidiomycota</taxon>
        <taxon>Agaricomycotina</taxon>
        <taxon>Agaricomycetes</taxon>
        <taxon>Hymenochaetales</taxon>
        <taxon>Hymenochaetaceae</taxon>
        <taxon>Pyrrhoderma</taxon>
    </lineage>
</organism>
<comment type="subunit">
    <text evidence="4">Component of the NOP7 complex, composed of ERB1, NOP7 and YTM1. Within the NOP7 complex ERB1 appears to interact directly with NOP7 and YTM1. The NOP7 complex also associates with the 66S pre-ribosome.</text>
</comment>
<protein>
    <recommendedName>
        <fullName evidence="4">Pescadillo homolog</fullName>
    </recommendedName>
    <alternativeName>
        <fullName evidence="4">Nucleolar protein 7 homolog</fullName>
    </alternativeName>
</protein>
<comment type="similarity">
    <text evidence="4">Belongs to the pescadillo family.</text>
</comment>
<dbReference type="Pfam" id="PF16589">
    <property type="entry name" value="BRCT_2"/>
    <property type="match status" value="1"/>
</dbReference>
<proteinExistence type="inferred from homology"/>
<dbReference type="PROSITE" id="PS50172">
    <property type="entry name" value="BRCT"/>
    <property type="match status" value="1"/>
</dbReference>
<evidence type="ECO:0000256" key="3">
    <source>
        <dbReference type="ARBA" id="ARBA00023242"/>
    </source>
</evidence>
<gene>
    <name evidence="4" type="primary">NOP7</name>
    <name evidence="7" type="ORF">PNOK_0193400</name>
</gene>
<dbReference type="PANTHER" id="PTHR12221:SF6">
    <property type="entry name" value="PESCADILLO HOMOLOG"/>
    <property type="match status" value="1"/>
</dbReference>
<sequence length="610" mass="68060">MGRLKQKGKAGAAKAYVTRSSAVKKLQCTLADFRRLCILKGIFPREPKNKKKANKGSSAPTSFYYAKDIAYLAHEPVLQKLREHKAFAKKLSRALGRGEWSSAKSLEDNKPVYRLDHIIKERYPTFIDAVRDIDDALCLVFLFASLPSGNRLPPSLIENCARLSAEWQLYIMHTRALRKTFLSIKGVYFQAEVMDQNVTWLVPYQFTQNIPSDVDVRVMLTFLELYQTMLGFVFFKLYTDAGLVYPPPLDSVKEASAAGVGAFKLQEVDKTPVAPISGSKNVEVEGKKIAGKDVRKTIKDITMGSLGADDTNLPVVTEENPTTEVSEDFVQQPSKTNPGEASDLTTLQTLSSLPQPTAAKLFAPYTFFISRETSRPLFEFIIRSFGGRVGWPATSGSGSPIDIDDESITHVIIDRPLVSGSNQSPKRKYVQPQWVVDCVNAGKILSEEPYRQGATLPPHLSPFGEGIGAYDPTQDEKDVMDVSESEEEEEEEQKEESDEGRVALDTAVAQAAGDVEQLRLAELQAEVQGVDPEAFEKKVKAAKKKVVETSGNKTGPDNELEMNKMMMSRKQRKLYDKMKYSENKRAAERAQLEQRRHALKKEKKKAQKSS</sequence>
<dbReference type="PANTHER" id="PTHR12221">
    <property type="entry name" value="PESCADILLO - RELATED"/>
    <property type="match status" value="1"/>
</dbReference>
<dbReference type="HAMAP" id="MF_03028">
    <property type="entry name" value="Pescadillo"/>
    <property type="match status" value="1"/>
</dbReference>
<feature type="region of interest" description="Disordered" evidence="5">
    <location>
        <begin position="466"/>
        <end position="501"/>
    </location>
</feature>
<dbReference type="GO" id="GO:0005654">
    <property type="term" value="C:nucleoplasm"/>
    <property type="evidence" value="ECO:0007669"/>
    <property type="project" value="UniProtKB-SubCell"/>
</dbReference>
<feature type="compositionally biased region" description="Polar residues" evidence="5">
    <location>
        <begin position="319"/>
        <end position="339"/>
    </location>
</feature>
<dbReference type="GO" id="GO:0043021">
    <property type="term" value="F:ribonucleoprotein complex binding"/>
    <property type="evidence" value="ECO:0007669"/>
    <property type="project" value="UniProtKB-UniRule"/>
</dbReference>
<comment type="caution">
    <text evidence="7">The sequence shown here is derived from an EMBL/GenBank/DDBJ whole genome shotgun (WGS) entry which is preliminary data.</text>
</comment>
<comment type="subcellular location">
    <subcellularLocation>
        <location evidence="4">Nucleus</location>
        <location evidence="4">Nucleolus</location>
    </subcellularLocation>
    <subcellularLocation>
        <location evidence="4">Nucleus</location>
        <location evidence="4">Nucleoplasm</location>
    </subcellularLocation>
</comment>
<feature type="compositionally biased region" description="Basic residues" evidence="5">
    <location>
        <begin position="597"/>
        <end position="610"/>
    </location>
</feature>
<feature type="compositionally biased region" description="Acidic residues" evidence="5">
    <location>
        <begin position="481"/>
        <end position="498"/>
    </location>
</feature>
<evidence type="ECO:0000313" key="7">
    <source>
        <dbReference type="EMBL" id="PAV21977.1"/>
    </source>
</evidence>
<dbReference type="Gene3D" id="3.40.50.10190">
    <property type="entry name" value="BRCT domain"/>
    <property type="match status" value="1"/>
</dbReference>
<dbReference type="AlphaFoldDB" id="A0A286UQY1"/>
<evidence type="ECO:0000256" key="2">
    <source>
        <dbReference type="ARBA" id="ARBA00022552"/>
    </source>
</evidence>
<comment type="function">
    <text evidence="4">Component of the NOP7 complex, which is required for maturation of the 25S and 5.8S ribosomal RNAs and formation of the 60S ribosome.</text>
</comment>